<dbReference type="EMBL" id="JACQWF010000022">
    <property type="protein sequence ID" value="MBI4594842.1"/>
    <property type="molecule type" value="Genomic_DNA"/>
</dbReference>
<gene>
    <name evidence="1" type="ORF">HY730_00510</name>
</gene>
<proteinExistence type="predicted"/>
<evidence type="ECO:0000313" key="2">
    <source>
        <dbReference type="Proteomes" id="UP000772181"/>
    </source>
</evidence>
<dbReference type="SUPFAM" id="SSF89550">
    <property type="entry name" value="PHP domain-like"/>
    <property type="match status" value="1"/>
</dbReference>
<dbReference type="Gene3D" id="3.20.20.140">
    <property type="entry name" value="Metal-dependent hydrolases"/>
    <property type="match status" value="1"/>
</dbReference>
<evidence type="ECO:0000313" key="1">
    <source>
        <dbReference type="EMBL" id="MBI4594842.1"/>
    </source>
</evidence>
<accession>A0A933LQ10</accession>
<dbReference type="Pfam" id="PF13263">
    <property type="entry name" value="PHP_C"/>
    <property type="match status" value="1"/>
</dbReference>
<reference evidence="1" key="1">
    <citation type="submission" date="2020-07" db="EMBL/GenBank/DDBJ databases">
        <title>Huge and variable diversity of episymbiotic CPR bacteria and DPANN archaea in groundwater ecosystems.</title>
        <authorList>
            <person name="He C.Y."/>
            <person name="Keren R."/>
            <person name="Whittaker M."/>
            <person name="Farag I.F."/>
            <person name="Doudna J."/>
            <person name="Cate J.H.D."/>
            <person name="Banfield J.F."/>
        </authorList>
    </citation>
    <scope>NUCLEOTIDE SEQUENCE</scope>
    <source>
        <strain evidence="1">NC_groundwater_1482_Ag_S-0.65um_47_24</strain>
    </source>
</reference>
<dbReference type="Proteomes" id="UP000772181">
    <property type="component" value="Unassembled WGS sequence"/>
</dbReference>
<organism evidence="1 2">
    <name type="scientific">Tectimicrobiota bacterium</name>
    <dbReference type="NCBI Taxonomy" id="2528274"/>
    <lineage>
        <taxon>Bacteria</taxon>
        <taxon>Pseudomonadati</taxon>
        <taxon>Nitrospinota/Tectimicrobiota group</taxon>
        <taxon>Candidatus Tectimicrobiota</taxon>
    </lineage>
</organism>
<sequence length="216" mass="24627">MIYDLHVHTHLSSDSSVKPEDYLAWINCTQRDQIGMAGLVFVEHYENNKYSGQPADDYRLLEERFGLKIFRGLELDTDCGHLLYYGLTSRLGNLKMENGKFLAREVIEKTDKLYSIAVPAHPGRKFTGLVSYMNKLDELTPFRVIEQLNGGSTMEENKWATTLALQKGFRGIGGSDAHYVTQVGKCLTRFTVPLKNEEDFIYHLHCGNYDAFCIDT</sequence>
<dbReference type="AlphaFoldDB" id="A0A933LQ10"/>
<protein>
    <submittedName>
        <fullName evidence="1">PHP domain-containing protein</fullName>
    </submittedName>
</protein>
<comment type="caution">
    <text evidence="1">The sequence shown here is derived from an EMBL/GenBank/DDBJ whole genome shotgun (WGS) entry which is preliminary data.</text>
</comment>
<dbReference type="CDD" id="cd07432">
    <property type="entry name" value="PHP_HisPPase"/>
    <property type="match status" value="1"/>
</dbReference>
<name>A0A933LQ10_UNCTE</name>
<dbReference type="InterPro" id="IPR016195">
    <property type="entry name" value="Pol/histidinol_Pase-like"/>
</dbReference>